<geneLocation type="plasmid" evidence="4 5">
    <name>unnamed7</name>
</geneLocation>
<evidence type="ECO:0000256" key="1">
    <source>
        <dbReference type="ARBA" id="ARBA00022553"/>
    </source>
</evidence>
<dbReference type="Proteomes" id="UP000830401">
    <property type="component" value="Plasmid unnamed7"/>
</dbReference>
<keyword evidence="4" id="KW-0614">Plasmid</keyword>
<gene>
    <name evidence="4" type="ORF">MUN86_29935</name>
</gene>
<feature type="domain" description="Histidine kinase" evidence="3">
    <location>
        <begin position="814"/>
        <end position="1005"/>
    </location>
</feature>
<dbReference type="Gene3D" id="3.30.565.10">
    <property type="entry name" value="Histidine kinase-like ATPase, C-terminal domain"/>
    <property type="match status" value="1"/>
</dbReference>
<keyword evidence="4" id="KW-0808">Transferase</keyword>
<dbReference type="InterPro" id="IPR011123">
    <property type="entry name" value="Y_Y_Y"/>
</dbReference>
<reference evidence="4" key="1">
    <citation type="submission" date="2022-04" db="EMBL/GenBank/DDBJ databases">
        <title>Hymenobacter sp. isolated from the air.</title>
        <authorList>
            <person name="Won M."/>
            <person name="Lee C.-M."/>
            <person name="Woen H.-Y."/>
            <person name="Kwon S.-W."/>
        </authorList>
    </citation>
    <scope>NUCLEOTIDE SEQUENCE</scope>
    <source>
        <strain evidence="4">5420S-77</strain>
        <plasmid evidence="4">unnamed7</plasmid>
    </source>
</reference>
<keyword evidence="5" id="KW-1185">Reference proteome</keyword>
<organism evidence="4 5">
    <name type="scientific">Hymenobacter volaticus</name>
    <dbReference type="NCBI Taxonomy" id="2932254"/>
    <lineage>
        <taxon>Bacteria</taxon>
        <taxon>Pseudomonadati</taxon>
        <taxon>Bacteroidota</taxon>
        <taxon>Cytophagia</taxon>
        <taxon>Cytophagales</taxon>
        <taxon>Hymenobacteraceae</taxon>
        <taxon>Hymenobacter</taxon>
    </lineage>
</organism>
<dbReference type="GO" id="GO:0016301">
    <property type="term" value="F:kinase activity"/>
    <property type="evidence" value="ECO:0007669"/>
    <property type="project" value="UniProtKB-KW"/>
</dbReference>
<dbReference type="Pfam" id="PF02518">
    <property type="entry name" value="HATPase_c"/>
    <property type="match status" value="1"/>
</dbReference>
<keyword evidence="1" id="KW-0597">Phosphoprotein</keyword>
<dbReference type="InterPro" id="IPR011712">
    <property type="entry name" value="Sig_transdc_His_kin_sub3_dim/P"/>
</dbReference>
<dbReference type="Pfam" id="PF07730">
    <property type="entry name" value="HisKA_3"/>
    <property type="match status" value="1"/>
</dbReference>
<evidence type="ECO:0000313" key="4">
    <source>
        <dbReference type="EMBL" id="UOQ69734.1"/>
    </source>
</evidence>
<dbReference type="InterPro" id="IPR003594">
    <property type="entry name" value="HATPase_dom"/>
</dbReference>
<evidence type="ECO:0000256" key="2">
    <source>
        <dbReference type="SAM" id="SignalP"/>
    </source>
</evidence>
<evidence type="ECO:0000259" key="3">
    <source>
        <dbReference type="PROSITE" id="PS50109"/>
    </source>
</evidence>
<dbReference type="InterPro" id="IPR015943">
    <property type="entry name" value="WD40/YVTN_repeat-like_dom_sf"/>
</dbReference>
<dbReference type="SUPFAM" id="SSF55874">
    <property type="entry name" value="ATPase domain of HSP90 chaperone/DNA topoisomerase II/histidine kinase"/>
    <property type="match status" value="1"/>
</dbReference>
<accession>A0ABY4GFS9</accession>
<keyword evidence="4" id="KW-0418">Kinase</keyword>
<name>A0ABY4GFS9_9BACT</name>
<dbReference type="PANTHER" id="PTHR43547">
    <property type="entry name" value="TWO-COMPONENT HISTIDINE KINASE"/>
    <property type="match status" value="1"/>
</dbReference>
<keyword evidence="2" id="KW-0732">Signal</keyword>
<feature type="signal peptide" evidence="2">
    <location>
        <begin position="1"/>
        <end position="24"/>
    </location>
</feature>
<protein>
    <submittedName>
        <fullName evidence="4">Histidine kinase</fullName>
    </submittedName>
</protein>
<dbReference type="SUPFAM" id="SSF63829">
    <property type="entry name" value="Calcium-dependent phosphotriesterase"/>
    <property type="match status" value="2"/>
</dbReference>
<dbReference type="Pfam" id="PF07494">
    <property type="entry name" value="Reg_prop"/>
    <property type="match status" value="1"/>
</dbReference>
<dbReference type="PANTHER" id="PTHR43547:SF2">
    <property type="entry name" value="HYBRID SIGNAL TRANSDUCTION HISTIDINE KINASE C"/>
    <property type="match status" value="1"/>
</dbReference>
<dbReference type="InterPro" id="IPR005467">
    <property type="entry name" value="His_kinase_dom"/>
</dbReference>
<dbReference type="Gene3D" id="1.20.5.1930">
    <property type="match status" value="1"/>
</dbReference>
<sequence>MRPWNNLFCYVSWLLVLLPLWAGAQTSETSFRRFTTEQGLSRDEVTALAHDKRGFLWVGTLNGLNRFDGAQFKVFKRTDRAASLPANHVLTNGITPDPLGYLWIATIRGLCRFDPVREQGLTVPLPQLRDRLADNDFVSPVGFDSAGQGWFASIDRLYRIDPRTLRRTAYSLPYVVANECPLPFPAAGGKVWLISQGAIYLFDPINGRYQYVQGQDLAHPNAPEYFQRLVPGRQQRWYAVAQQGVFRYDATRQRFVGEGARIFNVQTMVETRGSQGQPACWIGTSGRLTYYNPLGRRYTDLVHSPDDVHSYPGGITLALLPDARTGMLWVGTTRGLAVIDPLSNKFKRQFVRSSDPKRYLEDVRVVRQDRRQDSLYWVLTNQPGLMRWERQHQKLTTVVNPLPGYLYDLVQDMQGRVWVGIDGGLGIYDPATSCWQRRPIRLATKTPAVPGEVTVEHLLLDRQQQLWLGSAKHGLLLHDSKRNQTTVYPLPGEAGAACQVHRLQEDGRGRLWVLTSLGLFRLSADRKRVQRVRPQASMATVHQSDRLQSTFLLDRYDNLWLSSLGLVVQADTNGRVRHTYTTANGLRADYTFGLAEDRRGHLWLATDEQLHELNPTTHKFRYYGRSSGLLVNSMYQTFTANRQGELFIGARAGFNYFQPTQLRRNPVPPPVAVTEIRVNNHSRPVGAQVELQPGEQTLTVAFAALNFSQAQKNRYAYRLEGFDPAWTSTDARTVTYTNLAPGNYTLRIRAANNDGVWNLTGQTLAVRVQPAYYQTLWFKALLLAAGTVALWGIYRYRQNQQLQLAAVRDRIAKDLHDDIGSTLSSISIFSEVAQVQLADAHPATVSLLQRISTNASTLAESMQDIIWTIKTNHDGLPDVVTRMREFGLRLTEAKGIRFTMTVAEPFPALRLSVEQRRNLYLIFKESVNNAVKYADCTQLQVKLSVSGRQLHLLIEDDGRGFDLATARTGNGLTNLETRARDICGRITFTTAPGAGTSVALTALLA</sequence>
<dbReference type="EMBL" id="CP095068">
    <property type="protein sequence ID" value="UOQ69734.1"/>
    <property type="molecule type" value="Genomic_DNA"/>
</dbReference>
<dbReference type="InterPro" id="IPR011110">
    <property type="entry name" value="Reg_prop"/>
</dbReference>
<dbReference type="InterPro" id="IPR036890">
    <property type="entry name" value="HATPase_C_sf"/>
</dbReference>
<feature type="chain" id="PRO_5046800232" evidence="2">
    <location>
        <begin position="25"/>
        <end position="1005"/>
    </location>
</feature>
<evidence type="ECO:0000313" key="5">
    <source>
        <dbReference type="Proteomes" id="UP000830401"/>
    </source>
</evidence>
<dbReference type="PROSITE" id="PS50109">
    <property type="entry name" value="HIS_KIN"/>
    <property type="match status" value="1"/>
</dbReference>
<dbReference type="CDD" id="cd16917">
    <property type="entry name" value="HATPase_UhpB-NarQ-NarX-like"/>
    <property type="match status" value="1"/>
</dbReference>
<dbReference type="Gene3D" id="2.130.10.10">
    <property type="entry name" value="YVTN repeat-like/Quinoprotein amine dehydrogenase"/>
    <property type="match status" value="3"/>
</dbReference>
<proteinExistence type="predicted"/>
<dbReference type="Gene3D" id="2.60.40.10">
    <property type="entry name" value="Immunoglobulins"/>
    <property type="match status" value="1"/>
</dbReference>
<dbReference type="InterPro" id="IPR013783">
    <property type="entry name" value="Ig-like_fold"/>
</dbReference>
<dbReference type="Pfam" id="PF07495">
    <property type="entry name" value="Y_Y_Y"/>
    <property type="match status" value="1"/>
</dbReference>
<dbReference type="RefSeq" id="WP_245127582.1">
    <property type="nucleotide sequence ID" value="NZ_CP095068.1"/>
</dbReference>
<dbReference type="CDD" id="cd00146">
    <property type="entry name" value="PKD"/>
    <property type="match status" value="1"/>
</dbReference>